<accession>A0A2W4ZQX4</accession>
<evidence type="ECO:0000256" key="5">
    <source>
        <dbReference type="ARBA" id="ARBA00023136"/>
    </source>
</evidence>
<evidence type="ECO:0000256" key="6">
    <source>
        <dbReference type="SAM" id="Phobius"/>
    </source>
</evidence>
<dbReference type="InterPro" id="IPR038330">
    <property type="entry name" value="TspO/MBR-related_sf"/>
</dbReference>
<dbReference type="Gene3D" id="1.20.1260.100">
    <property type="entry name" value="TspO/MBR protein"/>
    <property type="match status" value="1"/>
</dbReference>
<dbReference type="InterPro" id="IPR004307">
    <property type="entry name" value="TspO_MBR"/>
</dbReference>
<dbReference type="FunFam" id="1.20.1260.100:FF:000001">
    <property type="entry name" value="translocator protein 2"/>
    <property type="match status" value="1"/>
</dbReference>
<dbReference type="GO" id="GO:0016020">
    <property type="term" value="C:membrane"/>
    <property type="evidence" value="ECO:0007669"/>
    <property type="project" value="UniProtKB-SubCell"/>
</dbReference>
<evidence type="ECO:0000256" key="3">
    <source>
        <dbReference type="ARBA" id="ARBA00022692"/>
    </source>
</evidence>
<feature type="transmembrane region" description="Helical" evidence="6">
    <location>
        <begin position="12"/>
        <end position="34"/>
    </location>
</feature>
<sequence>MTNPASRTHRNTIGFLIIAAFFQMMGGLMGWITSGSVDGWYQTVTKSPLNPPDATFGIVWTILYVLLSVAFWLVWKKEPSKERTIVLLLFTGHMILNWLWTPVFFTFHWLFPAYALILVLIFTAAMIAWLAFREDKRTIFAFFPYLLWLCFAGHLSQYIWIAN</sequence>
<dbReference type="PIRSF" id="PIRSF005859">
    <property type="entry name" value="PBR"/>
    <property type="match status" value="1"/>
</dbReference>
<dbReference type="PANTHER" id="PTHR10057">
    <property type="entry name" value="PERIPHERAL-TYPE BENZODIAZEPINE RECEPTOR"/>
    <property type="match status" value="1"/>
</dbReference>
<reference evidence="7 8" key="1">
    <citation type="submission" date="2017-08" db="EMBL/GenBank/DDBJ databases">
        <title>Infants hospitalized years apart are colonized by the same room-sourced microbial strains.</title>
        <authorList>
            <person name="Brooks B."/>
            <person name="Olm M.R."/>
            <person name="Firek B.A."/>
            <person name="Baker R."/>
            <person name="Thomas B.C."/>
            <person name="Morowitz M.J."/>
            <person name="Banfield J.F."/>
        </authorList>
    </citation>
    <scope>NUCLEOTIDE SEQUENCE [LARGE SCALE GENOMIC DNA]</scope>
    <source>
        <strain evidence="7">S2_018_000_R2_104</strain>
    </source>
</reference>
<keyword evidence="4 6" id="KW-1133">Transmembrane helix</keyword>
<evidence type="ECO:0000313" key="8">
    <source>
        <dbReference type="Proteomes" id="UP000249557"/>
    </source>
</evidence>
<dbReference type="PANTHER" id="PTHR10057:SF0">
    <property type="entry name" value="TRANSLOCATOR PROTEIN"/>
    <property type="match status" value="1"/>
</dbReference>
<protein>
    <recommendedName>
        <fullName evidence="9">TspO protein</fullName>
    </recommendedName>
</protein>
<organism evidence="7 8">
    <name type="scientific">Micavibrio aeruginosavorus</name>
    <dbReference type="NCBI Taxonomy" id="349221"/>
    <lineage>
        <taxon>Bacteria</taxon>
        <taxon>Pseudomonadati</taxon>
        <taxon>Bdellovibrionota</taxon>
        <taxon>Bdellovibrionia</taxon>
        <taxon>Bdellovibrionales</taxon>
        <taxon>Pseudobdellovibrionaceae</taxon>
        <taxon>Micavibrio</taxon>
    </lineage>
</organism>
<feature type="transmembrane region" description="Helical" evidence="6">
    <location>
        <begin position="86"/>
        <end position="105"/>
    </location>
</feature>
<comment type="subcellular location">
    <subcellularLocation>
        <location evidence="1">Membrane</location>
        <topology evidence="1">Multi-pass membrane protein</topology>
    </subcellularLocation>
</comment>
<dbReference type="AlphaFoldDB" id="A0A2W4ZQX4"/>
<feature type="transmembrane region" description="Helical" evidence="6">
    <location>
        <begin position="139"/>
        <end position="161"/>
    </location>
</feature>
<dbReference type="Proteomes" id="UP000249557">
    <property type="component" value="Unassembled WGS sequence"/>
</dbReference>
<proteinExistence type="inferred from homology"/>
<comment type="similarity">
    <text evidence="2">Belongs to the TspO/BZRP family.</text>
</comment>
<gene>
    <name evidence="7" type="ORF">DI626_09285</name>
</gene>
<feature type="transmembrane region" description="Helical" evidence="6">
    <location>
        <begin position="54"/>
        <end position="74"/>
    </location>
</feature>
<name>A0A2W4ZQX4_9BACT</name>
<comment type="caution">
    <text evidence="7">The sequence shown here is derived from an EMBL/GenBank/DDBJ whole genome shotgun (WGS) entry which is preliminary data.</text>
</comment>
<keyword evidence="5 6" id="KW-0472">Membrane</keyword>
<dbReference type="Pfam" id="PF03073">
    <property type="entry name" value="TspO_MBR"/>
    <property type="match status" value="1"/>
</dbReference>
<feature type="transmembrane region" description="Helical" evidence="6">
    <location>
        <begin position="111"/>
        <end position="132"/>
    </location>
</feature>
<evidence type="ECO:0000256" key="4">
    <source>
        <dbReference type="ARBA" id="ARBA00022989"/>
    </source>
</evidence>
<evidence type="ECO:0000256" key="2">
    <source>
        <dbReference type="ARBA" id="ARBA00007524"/>
    </source>
</evidence>
<evidence type="ECO:0000256" key="1">
    <source>
        <dbReference type="ARBA" id="ARBA00004141"/>
    </source>
</evidence>
<evidence type="ECO:0000313" key="7">
    <source>
        <dbReference type="EMBL" id="PZO83172.1"/>
    </source>
</evidence>
<dbReference type="GO" id="GO:0033013">
    <property type="term" value="P:tetrapyrrole metabolic process"/>
    <property type="evidence" value="ECO:0007669"/>
    <property type="project" value="UniProtKB-ARBA"/>
</dbReference>
<dbReference type="CDD" id="cd15904">
    <property type="entry name" value="TSPO_MBR"/>
    <property type="match status" value="1"/>
</dbReference>
<keyword evidence="3 6" id="KW-0812">Transmembrane</keyword>
<evidence type="ECO:0008006" key="9">
    <source>
        <dbReference type="Google" id="ProtNLM"/>
    </source>
</evidence>
<dbReference type="EMBL" id="QFNK01000221">
    <property type="protein sequence ID" value="PZO83172.1"/>
    <property type="molecule type" value="Genomic_DNA"/>
</dbReference>